<evidence type="ECO:0000256" key="1">
    <source>
        <dbReference type="SAM" id="MobiDB-lite"/>
    </source>
</evidence>
<proteinExistence type="predicted"/>
<evidence type="ECO:0000259" key="2">
    <source>
        <dbReference type="Pfam" id="PF00496"/>
    </source>
</evidence>
<dbReference type="PANTHER" id="PTHR30290">
    <property type="entry name" value="PERIPLASMIC BINDING COMPONENT OF ABC TRANSPORTER"/>
    <property type="match status" value="1"/>
</dbReference>
<sequence>MANPGPAPIVDPADEPTATSTTGTTTRPASTRSEISVGVDPVRNGFNPHLLADTSGIVDSVASLVLPSAFRDGNMDHDLLVQAGEVAPGETAAPPTAAATAADPAPVQTVRYVINPEAQWSDGTPITGADFVYLWESLTGNPGVIEPAGYRAISAVRTLDAGKTVEVDFSTRVDDWQDLFTNLLPSHLAQPGGADFATAFYADLPAAGGAYLVDSVDRARGQIILHRNDRYWGENPAQVDILRLRYITSVTQGVDLLRSGQVSFLDRTPEETSVQAYQLVPDTQTRLIDGPRQLQLDLNATSTLFTDVAARAELESLIDVPLVARQAAGRSSDLNIPEHEPRPADALEPQILPAATAERPLRIAADPADDQASAAVRTIADALAAYGITTEIVSTDIPDAAGTLLPRGDLDAVVTRAREDNSRADLASRFLCPPEEDSLRDANLSGYCGEDFTRLSRDILSGALGTYEARAAVADLNAREHLSIALLGERRAIVLGDGIVGPDSDFSRWTGGLSTAATWKPAAKEPQ</sequence>
<dbReference type="Gene3D" id="3.40.190.10">
    <property type="entry name" value="Periplasmic binding protein-like II"/>
    <property type="match status" value="1"/>
</dbReference>
<feature type="compositionally biased region" description="Low complexity" evidence="1">
    <location>
        <begin position="16"/>
        <end position="32"/>
    </location>
</feature>
<protein>
    <submittedName>
        <fullName evidence="3">ABC transporter</fullName>
    </submittedName>
</protein>
<dbReference type="KEGG" id="cdo:CDOO_05510"/>
<keyword evidence="4" id="KW-1185">Reference proteome</keyword>
<feature type="domain" description="Solute-binding protein family 5" evidence="2">
    <location>
        <begin position="108"/>
        <end position="424"/>
    </location>
</feature>
<dbReference type="InterPro" id="IPR000914">
    <property type="entry name" value="SBP_5_dom"/>
</dbReference>
<evidence type="ECO:0000313" key="4">
    <source>
        <dbReference type="Proteomes" id="UP000029914"/>
    </source>
</evidence>
<dbReference type="GO" id="GO:0015833">
    <property type="term" value="P:peptide transport"/>
    <property type="evidence" value="ECO:0007669"/>
    <property type="project" value="TreeGrafter"/>
</dbReference>
<dbReference type="Gene3D" id="3.10.105.10">
    <property type="entry name" value="Dipeptide-binding Protein, Domain 3"/>
    <property type="match status" value="1"/>
</dbReference>
<dbReference type="Gene3D" id="3.90.76.10">
    <property type="entry name" value="Dipeptide-binding Protein, Domain 1"/>
    <property type="match status" value="1"/>
</dbReference>
<dbReference type="eggNOG" id="COG4166">
    <property type="taxonomic scope" value="Bacteria"/>
</dbReference>
<gene>
    <name evidence="3" type="ORF">CDOO_05510</name>
</gene>
<dbReference type="HOGENOM" id="CLU_027950_0_0_11"/>
<dbReference type="Proteomes" id="UP000029914">
    <property type="component" value="Chromosome"/>
</dbReference>
<dbReference type="STRING" id="558173.CDOO_05510"/>
<reference evidence="3 4" key="1">
    <citation type="submission" date="2013-09" db="EMBL/GenBank/DDBJ databases">
        <title>Complete genome sequence of Corynebacterium doosanense CAU 212(T) (=DSM 45436(T)), isolated from activated sludge.</title>
        <authorList>
            <person name="Schaffert L."/>
            <person name="Albersmeier A."/>
            <person name="Kalinowski J."/>
            <person name="Ruckert C."/>
        </authorList>
    </citation>
    <scope>NUCLEOTIDE SEQUENCE [LARGE SCALE GENOMIC DNA]</scope>
    <source>
        <strain evidence="3 4">CAU 212</strain>
    </source>
</reference>
<dbReference type="RefSeq" id="WP_018022274.1">
    <property type="nucleotide sequence ID" value="NZ_AQUX01000006.1"/>
</dbReference>
<dbReference type="Pfam" id="PF00496">
    <property type="entry name" value="SBP_bac_5"/>
    <property type="match status" value="1"/>
</dbReference>
<dbReference type="InterPro" id="IPR039424">
    <property type="entry name" value="SBP_5"/>
</dbReference>
<organism evidence="3 4">
    <name type="scientific">Corynebacterium doosanense CAU 212 = DSM 45436</name>
    <dbReference type="NCBI Taxonomy" id="558173"/>
    <lineage>
        <taxon>Bacteria</taxon>
        <taxon>Bacillati</taxon>
        <taxon>Actinomycetota</taxon>
        <taxon>Actinomycetes</taxon>
        <taxon>Mycobacteriales</taxon>
        <taxon>Corynebacteriaceae</taxon>
        <taxon>Corynebacterium</taxon>
    </lineage>
</organism>
<dbReference type="PANTHER" id="PTHR30290:SF65">
    <property type="entry name" value="MONOACYL PHOSPHATIDYLINOSITOL TETRAMANNOSIDE-BINDING PROTEIN LPQW-RELATED"/>
    <property type="match status" value="1"/>
</dbReference>
<feature type="region of interest" description="Disordered" evidence="1">
    <location>
        <begin position="1"/>
        <end position="40"/>
    </location>
</feature>
<dbReference type="GO" id="GO:1904680">
    <property type="term" value="F:peptide transmembrane transporter activity"/>
    <property type="evidence" value="ECO:0007669"/>
    <property type="project" value="TreeGrafter"/>
</dbReference>
<dbReference type="CDD" id="cd08501">
    <property type="entry name" value="PBP2_Lpqw"/>
    <property type="match status" value="1"/>
</dbReference>
<evidence type="ECO:0000313" key="3">
    <source>
        <dbReference type="EMBL" id="AIT60771.1"/>
    </source>
</evidence>
<dbReference type="EMBL" id="CP006764">
    <property type="protein sequence ID" value="AIT60771.1"/>
    <property type="molecule type" value="Genomic_DNA"/>
</dbReference>
<dbReference type="SUPFAM" id="SSF53850">
    <property type="entry name" value="Periplasmic binding protein-like II"/>
    <property type="match status" value="1"/>
</dbReference>
<name>A0A097IF63_9CORY</name>
<dbReference type="AlphaFoldDB" id="A0A097IF63"/>
<accession>A0A097IF63</accession>